<reference evidence="1 2" key="1">
    <citation type="journal article" date="2014" name="Antonie Van Leeuwenhoek">
        <title>Hyphomonas beringensis sp. nov. and Hyphomonas chukchiensis sp. nov., isolated from surface seawater of the Bering Sea and Chukchi Sea.</title>
        <authorList>
            <person name="Li C."/>
            <person name="Lai Q."/>
            <person name="Li G."/>
            <person name="Dong C."/>
            <person name="Wang J."/>
            <person name="Liao Y."/>
            <person name="Shao Z."/>
        </authorList>
    </citation>
    <scope>NUCLEOTIDE SEQUENCE [LARGE SCALE GENOMIC DNA]</scope>
    <source>
        <strain evidence="1 2">PS728</strain>
    </source>
</reference>
<dbReference type="Proteomes" id="UP000027100">
    <property type="component" value="Unassembled WGS sequence"/>
</dbReference>
<gene>
    <name evidence="1" type="ORF">HPO_01280</name>
</gene>
<dbReference type="STRING" id="1280954.HPO_01280"/>
<evidence type="ECO:0000313" key="1">
    <source>
        <dbReference type="EMBL" id="KDA00619.1"/>
    </source>
</evidence>
<protein>
    <submittedName>
        <fullName evidence="1">Uncharacterized protein</fullName>
    </submittedName>
</protein>
<dbReference type="RefSeq" id="WP_157532589.1">
    <property type="nucleotide sequence ID" value="NZ_ARYM01000001.1"/>
</dbReference>
<dbReference type="PATRIC" id="fig|1280954.3.peg.262"/>
<comment type="caution">
    <text evidence="1">The sequence shown here is derived from an EMBL/GenBank/DDBJ whole genome shotgun (WGS) entry which is preliminary data.</text>
</comment>
<evidence type="ECO:0000313" key="2">
    <source>
        <dbReference type="Proteomes" id="UP000027100"/>
    </source>
</evidence>
<dbReference type="AlphaFoldDB" id="A0A062VQQ2"/>
<accession>A0A062VQQ2</accession>
<dbReference type="EMBL" id="ARYM01000001">
    <property type="protein sequence ID" value="KDA00619.1"/>
    <property type="molecule type" value="Genomic_DNA"/>
</dbReference>
<proteinExistence type="predicted"/>
<name>A0A062VQQ2_9PROT</name>
<organism evidence="1 2">
    <name type="scientific">Hyphomonas polymorpha PS728</name>
    <dbReference type="NCBI Taxonomy" id="1280954"/>
    <lineage>
        <taxon>Bacteria</taxon>
        <taxon>Pseudomonadati</taxon>
        <taxon>Pseudomonadota</taxon>
        <taxon>Alphaproteobacteria</taxon>
        <taxon>Hyphomonadales</taxon>
        <taxon>Hyphomonadaceae</taxon>
        <taxon>Hyphomonas</taxon>
    </lineage>
</organism>
<keyword evidence="2" id="KW-1185">Reference proteome</keyword>
<sequence>MQTLLPAMAIAAAAGLSGLAGFLDPRVDLMPEADSLLASWSSPPVPADYSGSRDRIVFDLAGLSLFGKAPEQARPAGAEATAEPPLKLIAIARLNGKAIAMIDEGKPLPVRLSAGQTTSTEWRVATITDNEVTLERGGQARTLTLFPAAN</sequence>